<dbReference type="SUPFAM" id="SSF48452">
    <property type="entry name" value="TPR-like"/>
    <property type="match status" value="1"/>
</dbReference>
<keyword evidence="4" id="KW-0472">Membrane</keyword>
<name>A0A328BF34_9BACT</name>
<dbReference type="Proteomes" id="UP000248553">
    <property type="component" value="Unassembled WGS sequence"/>
</dbReference>
<dbReference type="InterPro" id="IPR011990">
    <property type="entry name" value="TPR-like_helical_dom_sf"/>
</dbReference>
<dbReference type="EMBL" id="QHKM01000005">
    <property type="protein sequence ID" value="RAK65295.1"/>
    <property type="molecule type" value="Genomic_DNA"/>
</dbReference>
<comment type="caution">
    <text evidence="9">The sequence shown here is derived from an EMBL/GenBank/DDBJ whole genome shotgun (WGS) entry which is preliminary data.</text>
</comment>
<reference evidence="10" key="1">
    <citation type="submission" date="2018-05" db="EMBL/GenBank/DDBJ databases">
        <authorList>
            <person name="Nie L."/>
        </authorList>
    </citation>
    <scope>NUCLEOTIDE SEQUENCE [LARGE SCALE GENOMIC DNA]</scope>
    <source>
        <strain evidence="10">NL</strain>
    </source>
</reference>
<organism evidence="9 10">
    <name type="scientific">Hymenobacter edaphi</name>
    <dbReference type="NCBI Taxonomy" id="2211146"/>
    <lineage>
        <taxon>Bacteria</taxon>
        <taxon>Pseudomonadati</taxon>
        <taxon>Bacteroidota</taxon>
        <taxon>Cytophagia</taxon>
        <taxon>Cytophagales</taxon>
        <taxon>Hymenobacteraceae</taxon>
        <taxon>Hymenobacter</taxon>
    </lineage>
</organism>
<keyword evidence="3 6" id="KW-0732">Signal</keyword>
<evidence type="ECO:0000256" key="1">
    <source>
        <dbReference type="ARBA" id="ARBA00004442"/>
    </source>
</evidence>
<comment type="subcellular location">
    <subcellularLocation>
        <location evidence="1">Cell outer membrane</location>
    </subcellularLocation>
</comment>
<dbReference type="GO" id="GO:0009279">
    <property type="term" value="C:cell outer membrane"/>
    <property type="evidence" value="ECO:0007669"/>
    <property type="project" value="UniProtKB-SubCell"/>
</dbReference>
<feature type="domain" description="RagB/SusD" evidence="7">
    <location>
        <begin position="354"/>
        <end position="508"/>
    </location>
</feature>
<dbReference type="AlphaFoldDB" id="A0A328BF34"/>
<evidence type="ECO:0000256" key="2">
    <source>
        <dbReference type="ARBA" id="ARBA00006275"/>
    </source>
</evidence>
<evidence type="ECO:0000256" key="5">
    <source>
        <dbReference type="ARBA" id="ARBA00023237"/>
    </source>
</evidence>
<accession>A0A328BF34</accession>
<keyword evidence="10" id="KW-1185">Reference proteome</keyword>
<evidence type="ECO:0000259" key="8">
    <source>
        <dbReference type="Pfam" id="PF14322"/>
    </source>
</evidence>
<evidence type="ECO:0000313" key="10">
    <source>
        <dbReference type="Proteomes" id="UP000248553"/>
    </source>
</evidence>
<sequence>MFMKFIFPFVRRAAFLGLLAAASTGCDLLQQDSPQDFSPDDVFGSPARIDKAVVGIYDGLQDGDFLGSRALIYSDVRSDDVDPAGAFSSLAFSNIPSSDGFALGAWAGGYRSMYMANYVIRELEKRNGAGLDAARYNQYIGEAKFARALCHFTLVNLFAQPYNYSADASHLGIPIQLTAPDGTEAYQPDQQLARSSVREVYAQIERDLLSAVDQLPESQGGGRVSIARATKDAARGLLSRVYLYKGDNTNAARYAADIVNSNRHQLNTTAFTEFKTAAGGDQPLTSESIFFIAMSQGDNPNTNAAIGQHYAPTTGDITVTPYRNALPGPATGSTNATNTDRRRLDMLVLRSNRWWTRKYTSDLPNGSAGGSNVAAWIPIIRYPEILLTRAEALVKLAGSITDLQTDTTALHMLNLVRERSRPLNAARYTKNTFSTKEQFLDAVLRERRFELAFEGHRLYDLLRNGRNVPAHGTTSTVQQLDWKSPKSILPIPANEIARNPNLVQNDTY</sequence>
<comment type="similarity">
    <text evidence="2">Belongs to the SusD family.</text>
</comment>
<dbReference type="InterPro" id="IPR033985">
    <property type="entry name" value="SusD-like_N"/>
</dbReference>
<dbReference type="InterPro" id="IPR012944">
    <property type="entry name" value="SusD_RagB_dom"/>
</dbReference>
<gene>
    <name evidence="9" type="ORF">DLM85_17350</name>
</gene>
<dbReference type="Pfam" id="PF14322">
    <property type="entry name" value="SusD-like_3"/>
    <property type="match status" value="1"/>
</dbReference>
<evidence type="ECO:0000313" key="9">
    <source>
        <dbReference type="EMBL" id="RAK65295.1"/>
    </source>
</evidence>
<evidence type="ECO:0000259" key="7">
    <source>
        <dbReference type="Pfam" id="PF07980"/>
    </source>
</evidence>
<feature type="signal peptide" evidence="6">
    <location>
        <begin position="1"/>
        <end position="20"/>
    </location>
</feature>
<evidence type="ECO:0008006" key="11">
    <source>
        <dbReference type="Google" id="ProtNLM"/>
    </source>
</evidence>
<feature type="domain" description="SusD-like N-terminal" evidence="8">
    <location>
        <begin position="33"/>
        <end position="243"/>
    </location>
</feature>
<protein>
    <recommendedName>
        <fullName evidence="11">RagB/SusD family nutrient uptake outer membrane protein</fullName>
    </recommendedName>
</protein>
<dbReference type="PROSITE" id="PS51257">
    <property type="entry name" value="PROKAR_LIPOPROTEIN"/>
    <property type="match status" value="1"/>
</dbReference>
<evidence type="ECO:0000256" key="6">
    <source>
        <dbReference type="SAM" id="SignalP"/>
    </source>
</evidence>
<dbReference type="Pfam" id="PF07980">
    <property type="entry name" value="SusD_RagB"/>
    <property type="match status" value="1"/>
</dbReference>
<feature type="chain" id="PRO_5016464951" description="RagB/SusD family nutrient uptake outer membrane protein" evidence="6">
    <location>
        <begin position="21"/>
        <end position="508"/>
    </location>
</feature>
<dbReference type="Gene3D" id="1.25.40.390">
    <property type="match status" value="1"/>
</dbReference>
<evidence type="ECO:0000256" key="3">
    <source>
        <dbReference type="ARBA" id="ARBA00022729"/>
    </source>
</evidence>
<evidence type="ECO:0000256" key="4">
    <source>
        <dbReference type="ARBA" id="ARBA00023136"/>
    </source>
</evidence>
<keyword evidence="5" id="KW-0998">Cell outer membrane</keyword>
<dbReference type="CDD" id="cd08977">
    <property type="entry name" value="SusD"/>
    <property type="match status" value="1"/>
</dbReference>
<proteinExistence type="inferred from homology"/>